<gene>
    <name evidence="2" type="ORF">D5018_00380</name>
</gene>
<keyword evidence="1" id="KW-0732">Signal</keyword>
<dbReference type="AlphaFoldDB" id="A0A3L8Q294"/>
<dbReference type="EMBL" id="QZEI01000001">
    <property type="protein sequence ID" value="RLV61610.1"/>
    <property type="molecule type" value="Genomic_DNA"/>
</dbReference>
<proteinExistence type="predicted"/>
<accession>A0A3L8Q294</accession>
<comment type="caution">
    <text evidence="2">The sequence shown here is derived from an EMBL/GenBank/DDBJ whole genome shotgun (WGS) entry which is preliminary data.</text>
</comment>
<evidence type="ECO:0000256" key="1">
    <source>
        <dbReference type="SAM" id="SignalP"/>
    </source>
</evidence>
<keyword evidence="3" id="KW-1185">Reference proteome</keyword>
<evidence type="ECO:0000313" key="2">
    <source>
        <dbReference type="EMBL" id="RLV61610.1"/>
    </source>
</evidence>
<sequence length="86" mass="9493">MKKVLIFLLSIWLVACSSSYPNQTVLQETLPVMKGETLDKRSVKIPNNFDDSQTLLLIGYQGPVDLSGLNFVLFEHIPVQGVSGEA</sequence>
<dbReference type="Proteomes" id="UP000281474">
    <property type="component" value="Unassembled WGS sequence"/>
</dbReference>
<organism evidence="2 3">
    <name type="scientific">Parashewanella curva</name>
    <dbReference type="NCBI Taxonomy" id="2338552"/>
    <lineage>
        <taxon>Bacteria</taxon>
        <taxon>Pseudomonadati</taxon>
        <taxon>Pseudomonadota</taxon>
        <taxon>Gammaproteobacteria</taxon>
        <taxon>Alteromonadales</taxon>
        <taxon>Shewanellaceae</taxon>
        <taxon>Parashewanella</taxon>
    </lineage>
</organism>
<evidence type="ECO:0008006" key="4">
    <source>
        <dbReference type="Google" id="ProtNLM"/>
    </source>
</evidence>
<protein>
    <recommendedName>
        <fullName evidence="4">Lipoprotein</fullName>
    </recommendedName>
</protein>
<evidence type="ECO:0000313" key="3">
    <source>
        <dbReference type="Proteomes" id="UP000281474"/>
    </source>
</evidence>
<feature type="chain" id="PRO_5017936231" description="Lipoprotein" evidence="1">
    <location>
        <begin position="20"/>
        <end position="86"/>
    </location>
</feature>
<dbReference type="PROSITE" id="PS51257">
    <property type="entry name" value="PROKAR_LIPOPROTEIN"/>
    <property type="match status" value="1"/>
</dbReference>
<feature type="signal peptide" evidence="1">
    <location>
        <begin position="1"/>
        <end position="19"/>
    </location>
</feature>
<dbReference type="RefSeq" id="WP_121837009.1">
    <property type="nucleotide sequence ID" value="NZ_ML014753.1"/>
</dbReference>
<reference evidence="2 3" key="1">
    <citation type="submission" date="2018-09" db="EMBL/GenBank/DDBJ databases">
        <title>Phylogeny of the Shewanellaceae, and recommendation for two new genera, Pseudoshewanella and Parashewanella.</title>
        <authorList>
            <person name="Wang G."/>
        </authorList>
    </citation>
    <scope>NUCLEOTIDE SEQUENCE [LARGE SCALE GENOMIC DNA]</scope>
    <source>
        <strain evidence="2 3">C51</strain>
    </source>
</reference>
<name>A0A3L8Q294_9GAMM</name>